<keyword evidence="2" id="KW-1185">Reference proteome</keyword>
<accession>A0AAV4T5N6</accession>
<gene>
    <name evidence="1" type="ORF">CEXT_463111</name>
</gene>
<reference evidence="1 2" key="1">
    <citation type="submission" date="2021-06" db="EMBL/GenBank/DDBJ databases">
        <title>Caerostris extrusa draft genome.</title>
        <authorList>
            <person name="Kono N."/>
            <person name="Arakawa K."/>
        </authorList>
    </citation>
    <scope>NUCLEOTIDE SEQUENCE [LARGE SCALE GENOMIC DNA]</scope>
</reference>
<comment type="caution">
    <text evidence="1">The sequence shown here is derived from an EMBL/GenBank/DDBJ whole genome shotgun (WGS) entry which is preliminary data.</text>
</comment>
<sequence length="118" mass="13648">MSLRVCLKDPFQCSLCFPNLFIRMGQKKETDWYPMQIIYQECRKAELSDIFENTLCINELYSILPGIPNSRARPHGETRNSCFFFSHALVQDNRAAKESIFPREITPSSGEKGNVIRL</sequence>
<name>A0AAV4T5N6_CAEEX</name>
<organism evidence="1 2">
    <name type="scientific">Caerostris extrusa</name>
    <name type="common">Bark spider</name>
    <name type="synonym">Caerostris bankana</name>
    <dbReference type="NCBI Taxonomy" id="172846"/>
    <lineage>
        <taxon>Eukaryota</taxon>
        <taxon>Metazoa</taxon>
        <taxon>Ecdysozoa</taxon>
        <taxon>Arthropoda</taxon>
        <taxon>Chelicerata</taxon>
        <taxon>Arachnida</taxon>
        <taxon>Araneae</taxon>
        <taxon>Araneomorphae</taxon>
        <taxon>Entelegynae</taxon>
        <taxon>Araneoidea</taxon>
        <taxon>Araneidae</taxon>
        <taxon>Caerostris</taxon>
    </lineage>
</organism>
<dbReference type="EMBL" id="BPLR01010658">
    <property type="protein sequence ID" value="GIY40791.1"/>
    <property type="molecule type" value="Genomic_DNA"/>
</dbReference>
<dbReference type="AlphaFoldDB" id="A0AAV4T5N6"/>
<evidence type="ECO:0000313" key="2">
    <source>
        <dbReference type="Proteomes" id="UP001054945"/>
    </source>
</evidence>
<evidence type="ECO:0000313" key="1">
    <source>
        <dbReference type="EMBL" id="GIY40791.1"/>
    </source>
</evidence>
<dbReference type="Proteomes" id="UP001054945">
    <property type="component" value="Unassembled WGS sequence"/>
</dbReference>
<protein>
    <submittedName>
        <fullName evidence="1">Uncharacterized protein</fullName>
    </submittedName>
</protein>
<proteinExistence type="predicted"/>